<feature type="region of interest" description="Disordered" evidence="1">
    <location>
        <begin position="157"/>
        <end position="190"/>
    </location>
</feature>
<reference evidence="2 3" key="1">
    <citation type="submission" date="2020-02" db="EMBL/GenBank/DDBJ databases">
        <title>Comparative genomics of the hypocrealean fungal genus Beauvera.</title>
        <authorList>
            <person name="Showalter D.N."/>
            <person name="Bushley K.E."/>
            <person name="Rehner S.A."/>
        </authorList>
    </citation>
    <scope>NUCLEOTIDE SEQUENCE [LARGE SCALE GENOMIC DNA]</scope>
    <source>
        <strain evidence="2 3">ARSEF4384</strain>
    </source>
</reference>
<feature type="region of interest" description="Disordered" evidence="1">
    <location>
        <begin position="229"/>
        <end position="256"/>
    </location>
</feature>
<proteinExistence type="predicted"/>
<comment type="caution">
    <text evidence="2">The sequence shown here is derived from an EMBL/GenBank/DDBJ whole genome shotgun (WGS) entry which is preliminary data.</text>
</comment>
<dbReference type="Proteomes" id="UP001397290">
    <property type="component" value="Unassembled WGS sequence"/>
</dbReference>
<evidence type="ECO:0000313" key="3">
    <source>
        <dbReference type="Proteomes" id="UP001397290"/>
    </source>
</evidence>
<accession>A0AAW0RGK2</accession>
<name>A0AAW0RGK2_9HYPO</name>
<evidence type="ECO:0000313" key="2">
    <source>
        <dbReference type="EMBL" id="KAK8141176.1"/>
    </source>
</evidence>
<keyword evidence="3" id="KW-1185">Reference proteome</keyword>
<organism evidence="2 3">
    <name type="scientific">Beauveria asiatica</name>
    <dbReference type="NCBI Taxonomy" id="1069075"/>
    <lineage>
        <taxon>Eukaryota</taxon>
        <taxon>Fungi</taxon>
        <taxon>Dikarya</taxon>
        <taxon>Ascomycota</taxon>
        <taxon>Pezizomycotina</taxon>
        <taxon>Sordariomycetes</taxon>
        <taxon>Hypocreomycetidae</taxon>
        <taxon>Hypocreales</taxon>
        <taxon>Cordycipitaceae</taxon>
        <taxon>Beauveria</taxon>
    </lineage>
</organism>
<dbReference type="AlphaFoldDB" id="A0AAW0RGK2"/>
<dbReference type="EMBL" id="JAAHCF010001147">
    <property type="protein sequence ID" value="KAK8141176.1"/>
    <property type="molecule type" value="Genomic_DNA"/>
</dbReference>
<gene>
    <name evidence="2" type="ORF">G3M48_000640</name>
</gene>
<feature type="compositionally biased region" description="Basic and acidic residues" evidence="1">
    <location>
        <begin position="229"/>
        <end position="248"/>
    </location>
</feature>
<sequence length="256" mass="27209">MDNPLDQTTLSTISLLESRLLRIEHLLYGSSAPTPPPQHESALQKLSNLEKRFSMLTSRIRVYGDLLKICTSPPLSQHTANHFLVTPSAHPLLFLYRQGISRLLPSPRRDRASVAAAHRLYPRNRAVSRTVVSRDRVGADGRAGRVGAGPCGECGAGGAAGSHARRRGDTAGADGRGGGAARARRGGAPGVVRGRTAAGIGCNGECGGARGQGRAAVYYMAYRISGTEKRKYGGSSGREKATKDDAFPERSAFSRM</sequence>
<evidence type="ECO:0000256" key="1">
    <source>
        <dbReference type="SAM" id="MobiDB-lite"/>
    </source>
</evidence>
<protein>
    <submittedName>
        <fullName evidence="2">Uncharacterized protein</fullName>
    </submittedName>
</protein>